<reference evidence="2" key="1">
    <citation type="journal article" date="2022" name="Mol. Ecol. Resour.">
        <title>The genomes of chicory, endive, great burdock and yacon provide insights into Asteraceae palaeo-polyploidization history and plant inulin production.</title>
        <authorList>
            <person name="Fan W."/>
            <person name="Wang S."/>
            <person name="Wang H."/>
            <person name="Wang A."/>
            <person name="Jiang F."/>
            <person name="Liu H."/>
            <person name="Zhao H."/>
            <person name="Xu D."/>
            <person name="Zhang Y."/>
        </authorList>
    </citation>
    <scope>NUCLEOTIDE SEQUENCE [LARGE SCALE GENOMIC DNA]</scope>
    <source>
        <strain evidence="2">cv. Punajuju</strain>
    </source>
</reference>
<proteinExistence type="predicted"/>
<gene>
    <name evidence="1" type="ORF">L2E82_40768</name>
</gene>
<accession>A0ACB9AMA1</accession>
<evidence type="ECO:0000313" key="1">
    <source>
        <dbReference type="EMBL" id="KAI3710968.1"/>
    </source>
</evidence>
<keyword evidence="2" id="KW-1185">Reference proteome</keyword>
<protein>
    <submittedName>
        <fullName evidence="1">Uncharacterized protein</fullName>
    </submittedName>
</protein>
<sequence length="468" mass="52360">MVERRKLVNQSKVVSFFVSNILDGATKDELLAIFQQYEKVVDTYISMKKDKSDALFGFIRFSDIDSINQFEDNIYGVIYGCNILSVNIVRYSREQEKIRDFKRTLHAIYMDGYKDTKSFSTVSAGIPAVHHPHSTTYASHQLIPPMRLNVDPKTTLIFRYLDSKQPESSPYHHVHQSGLLPSIFLSHQFLTPNFGVLFTRQADSLKKMQGGRGRSDPFFGFGDPFSGFGGRDPFDDPFFTQPFGGMLQPSPFGHSGSPFMGATPFRSSLFGPNGSPFMDAHAPTIYNHMQSIPNSSRGPIIQELNPNEEEEAGNSTKENQLGVMHDTYRHQQPHGFTFQSSTVTYGGSNGAYYTSSTTRRAGSDGLRFEEHKEADSVSGKAAHRISRGIYNKGHTVSRHLKSDGHVDTMQTLHNINEDELSEFEKAWKGKAKKHLPGWIGGHNVGEGRRGGLSLPSTENKKHGGGRRR</sequence>
<dbReference type="EMBL" id="CM042015">
    <property type="protein sequence ID" value="KAI3710968.1"/>
    <property type="molecule type" value="Genomic_DNA"/>
</dbReference>
<comment type="caution">
    <text evidence="1">The sequence shown here is derived from an EMBL/GenBank/DDBJ whole genome shotgun (WGS) entry which is preliminary data.</text>
</comment>
<evidence type="ECO:0000313" key="2">
    <source>
        <dbReference type="Proteomes" id="UP001055811"/>
    </source>
</evidence>
<reference evidence="1 2" key="2">
    <citation type="journal article" date="2022" name="Mol. Ecol. Resour.">
        <title>The genomes of chicory, endive, great burdock and yacon provide insights into Asteraceae paleo-polyploidization history and plant inulin production.</title>
        <authorList>
            <person name="Fan W."/>
            <person name="Wang S."/>
            <person name="Wang H."/>
            <person name="Wang A."/>
            <person name="Jiang F."/>
            <person name="Liu H."/>
            <person name="Zhao H."/>
            <person name="Xu D."/>
            <person name="Zhang Y."/>
        </authorList>
    </citation>
    <scope>NUCLEOTIDE SEQUENCE [LARGE SCALE GENOMIC DNA]</scope>
    <source>
        <strain evidence="2">cv. Punajuju</strain>
        <tissue evidence="1">Leaves</tissue>
    </source>
</reference>
<name>A0ACB9AMA1_CICIN</name>
<organism evidence="1 2">
    <name type="scientific">Cichorium intybus</name>
    <name type="common">Chicory</name>
    <dbReference type="NCBI Taxonomy" id="13427"/>
    <lineage>
        <taxon>Eukaryota</taxon>
        <taxon>Viridiplantae</taxon>
        <taxon>Streptophyta</taxon>
        <taxon>Embryophyta</taxon>
        <taxon>Tracheophyta</taxon>
        <taxon>Spermatophyta</taxon>
        <taxon>Magnoliopsida</taxon>
        <taxon>eudicotyledons</taxon>
        <taxon>Gunneridae</taxon>
        <taxon>Pentapetalae</taxon>
        <taxon>asterids</taxon>
        <taxon>campanulids</taxon>
        <taxon>Asterales</taxon>
        <taxon>Asteraceae</taxon>
        <taxon>Cichorioideae</taxon>
        <taxon>Cichorieae</taxon>
        <taxon>Cichoriinae</taxon>
        <taxon>Cichorium</taxon>
    </lineage>
</organism>
<dbReference type="Proteomes" id="UP001055811">
    <property type="component" value="Linkage Group LG07"/>
</dbReference>